<reference evidence="6 7" key="1">
    <citation type="submission" date="2018-05" db="EMBL/GenBank/DDBJ databases">
        <title>Genome sequencing and assembly of the regulated plant pathogen Lachnellula willkommii and related sister species for the development of diagnostic species identification markers.</title>
        <authorList>
            <person name="Giroux E."/>
            <person name="Bilodeau G."/>
        </authorList>
    </citation>
    <scope>NUCLEOTIDE SEQUENCE [LARGE SCALE GENOMIC DNA]</scope>
    <source>
        <strain evidence="6 7">CBS 172.35</strain>
    </source>
</reference>
<keyword evidence="7" id="KW-1185">Reference proteome</keyword>
<dbReference type="CDD" id="cd00161">
    <property type="entry name" value="beta-trefoil_Ricin-like"/>
    <property type="match status" value="1"/>
</dbReference>
<gene>
    <name evidence="6" type="ORF">LAWI1_G000830</name>
</gene>
<feature type="compositionally biased region" description="Polar residues" evidence="4">
    <location>
        <begin position="1056"/>
        <end position="1069"/>
    </location>
</feature>
<feature type="region of interest" description="Disordered" evidence="4">
    <location>
        <begin position="459"/>
        <end position="494"/>
    </location>
</feature>
<evidence type="ECO:0000256" key="3">
    <source>
        <dbReference type="SAM" id="Coils"/>
    </source>
</evidence>
<protein>
    <recommendedName>
        <fullName evidence="5">Centrosomin N-terminal motif 1 domain-containing protein</fullName>
    </recommendedName>
</protein>
<keyword evidence="2" id="KW-0963">Cytoplasm</keyword>
<feature type="compositionally biased region" description="Polar residues" evidence="4">
    <location>
        <begin position="151"/>
        <end position="163"/>
    </location>
</feature>
<feature type="domain" description="Centrosomin N-terminal motif 1" evidence="5">
    <location>
        <begin position="357"/>
        <end position="426"/>
    </location>
</feature>
<dbReference type="Gene3D" id="2.80.10.50">
    <property type="match status" value="1"/>
</dbReference>
<proteinExistence type="predicted"/>
<feature type="region of interest" description="Disordered" evidence="4">
    <location>
        <begin position="230"/>
        <end position="350"/>
    </location>
</feature>
<evidence type="ECO:0000313" key="7">
    <source>
        <dbReference type="Proteomes" id="UP000315522"/>
    </source>
</evidence>
<evidence type="ECO:0000259" key="5">
    <source>
        <dbReference type="Pfam" id="PF07989"/>
    </source>
</evidence>
<evidence type="ECO:0000256" key="4">
    <source>
        <dbReference type="SAM" id="MobiDB-lite"/>
    </source>
</evidence>
<feature type="compositionally biased region" description="Basic and acidic residues" evidence="4">
    <location>
        <begin position="297"/>
        <end position="308"/>
    </location>
</feature>
<dbReference type="SUPFAM" id="SSF50370">
    <property type="entry name" value="Ricin B-like lectins"/>
    <property type="match status" value="1"/>
</dbReference>
<keyword evidence="3" id="KW-0175">Coiled coil</keyword>
<feature type="compositionally biased region" description="Basic and acidic residues" evidence="4">
    <location>
        <begin position="728"/>
        <end position="737"/>
    </location>
</feature>
<feature type="region of interest" description="Disordered" evidence="4">
    <location>
        <begin position="630"/>
        <end position="678"/>
    </location>
</feature>
<dbReference type="Pfam" id="PF07989">
    <property type="entry name" value="Cnn_1N"/>
    <property type="match status" value="1"/>
</dbReference>
<evidence type="ECO:0000256" key="1">
    <source>
        <dbReference type="ARBA" id="ARBA00004496"/>
    </source>
</evidence>
<accession>A0A559MLP3</accession>
<dbReference type="Proteomes" id="UP000315522">
    <property type="component" value="Unassembled WGS sequence"/>
</dbReference>
<feature type="compositionally biased region" description="Low complexity" evidence="4">
    <location>
        <begin position="1039"/>
        <end position="1054"/>
    </location>
</feature>
<sequence length="1218" mass="132029">MAPRFGFYQFPEVEEVPRPLSELNSTENIGQTVKRVEEEALSDEMAATSILPELPPRKSRRLSEHGPAPPLSPRSSAPRRSVATGTSIIVPGSKLRDNDNKRSQNTPTGEARRRTKARSSRNNRRGPTISSCVLDEHRRYRELLKSHRNSRNSLSTTTNPSTCRNEDGSLDDANTRTAARLMQAKWEATGGVKRVPVDEDGVPLVAGPGIEIDYDEDGKPLVVTKITKKATKKNVAKEKEMEDNSQRSRPESSNSTNTRMTPSSSSNSSSAHLPARNASNITGTRAPSSGGASLLQERLRERKVESARQSRRRSFDLSSNGEKGVQSSPVKASGGRGEERRPSASSITVGKGVGMGVKQIEEQVSTLHKQNFDLKLELFHRRQRQETLEHKLQEAEKQIDEQAELQEVNEELLSELEKRDQAVEEAVNIIVTLEEKVERLMKEREGVRSFEADYESTYFRPSHDDELPSSPPRFDDTQLRPQKSVPRMPSFLSEPSQGVEALRSLYLPYSESTLPKLSADSRDGSPEQMNSPRLSVLSESSFLSVYGEKKFQLDVQDAQEEEAELPRRHRRSCTSVENWIDGRPVPDVTPAKPSIRNPALQKRDYLSINDVLESPLQRLEKLKHTLEKANGSLVSTQAPSSKEKQKGRNTPRLLSTDTHSFDRQQALPPTPDTISTDTLRHFNSSSNAMLERRKASGTFFNNTSTFPAARQYQSDMSLRPRSAGETITSRREGHGWDTETQEEFTETGSISSTNSTYNGTSSYQYPTRARTPPDLFSFGGGGDSWGRDVRFNNSSRLPAHNPARRFEEIRRSSRVDHPQSDDTVTAYQRRFTGEEHPESQHPLNSPPKPYPPDRRSSLAAPTKTGDGRCLFIDELSGDFRANLNPIQVAACDGSAGQSWDVVTAGAHDNVAGTMLLVSTLTQACMNFDDRRAAGNQVIMFSCGGRADGGGAVTPSQLFNFTGGAGPLALQPQSGANVCLAVTSANVLDQAPCVAGDATQSFSFGGGAPGAGATTSVAAASPTSLCLNNFATNTKVPVTAPSASASGPSASIPTIGSAAQSASPNSTSAVPVSRAGGVLQPSAAAEANPKDTTATLAFSAASIKTSSGQCLFIDSTAGDFRENLIPIAVQDCTGAAGEKFDIVTAGAHNNEANSTLVVSSLTEGCLNFDDRRAAGDQAYLQVTAGSKSVQIQACKAFIASVEEEYVGKAVLDKTVKDLP</sequence>
<dbReference type="EMBL" id="QGML01000071">
    <property type="protein sequence ID" value="TVY93851.1"/>
    <property type="molecule type" value="Genomic_DNA"/>
</dbReference>
<comment type="caution">
    <text evidence="6">The sequence shown here is derived from an EMBL/GenBank/DDBJ whole genome shotgun (WGS) entry which is preliminary data.</text>
</comment>
<name>A0A559MLP3_9HELO</name>
<evidence type="ECO:0000256" key="2">
    <source>
        <dbReference type="ARBA" id="ARBA00022490"/>
    </source>
</evidence>
<feature type="compositionally biased region" description="Low complexity" evidence="4">
    <location>
        <begin position="747"/>
        <end position="763"/>
    </location>
</feature>
<feature type="compositionally biased region" description="Basic and acidic residues" evidence="4">
    <location>
        <begin position="235"/>
        <end position="250"/>
    </location>
</feature>
<dbReference type="PROSITE" id="PS50231">
    <property type="entry name" value="RICIN_B_LECTIN"/>
    <property type="match status" value="1"/>
</dbReference>
<feature type="compositionally biased region" description="Polar residues" evidence="4">
    <location>
        <begin position="277"/>
        <end position="291"/>
    </location>
</feature>
<feature type="compositionally biased region" description="Basic and acidic residues" evidence="4">
    <location>
        <begin position="134"/>
        <end position="145"/>
    </location>
</feature>
<feature type="coiled-coil region" evidence="3">
    <location>
        <begin position="385"/>
        <end position="443"/>
    </location>
</feature>
<feature type="region of interest" description="Disordered" evidence="4">
    <location>
        <begin position="44"/>
        <end position="171"/>
    </location>
</feature>
<dbReference type="AlphaFoldDB" id="A0A559MLP3"/>
<feature type="region of interest" description="Disordered" evidence="4">
    <location>
        <begin position="714"/>
        <end position="776"/>
    </location>
</feature>
<organism evidence="6 7">
    <name type="scientific">Lachnellula willkommii</name>
    <dbReference type="NCBI Taxonomy" id="215461"/>
    <lineage>
        <taxon>Eukaryota</taxon>
        <taxon>Fungi</taxon>
        <taxon>Dikarya</taxon>
        <taxon>Ascomycota</taxon>
        <taxon>Pezizomycotina</taxon>
        <taxon>Leotiomycetes</taxon>
        <taxon>Helotiales</taxon>
        <taxon>Lachnaceae</taxon>
        <taxon>Lachnellula</taxon>
    </lineage>
</organism>
<feature type="compositionally biased region" description="Low complexity" evidence="4">
    <location>
        <begin position="252"/>
        <end position="270"/>
    </location>
</feature>
<dbReference type="GO" id="GO:0005737">
    <property type="term" value="C:cytoplasm"/>
    <property type="evidence" value="ECO:0007669"/>
    <property type="project" value="UniProtKB-SubCell"/>
</dbReference>
<feature type="compositionally biased region" description="Low complexity" evidence="4">
    <location>
        <begin position="73"/>
        <end position="83"/>
    </location>
</feature>
<feature type="compositionally biased region" description="Basic residues" evidence="4">
    <location>
        <begin position="113"/>
        <end position="124"/>
    </location>
</feature>
<feature type="region of interest" description="Disordered" evidence="4">
    <location>
        <begin position="792"/>
        <end position="862"/>
    </location>
</feature>
<dbReference type="InterPro" id="IPR035992">
    <property type="entry name" value="Ricin_B-like_lectins"/>
</dbReference>
<evidence type="ECO:0000313" key="6">
    <source>
        <dbReference type="EMBL" id="TVY93851.1"/>
    </source>
</evidence>
<comment type="subcellular location">
    <subcellularLocation>
        <location evidence="1">Cytoplasm</location>
    </subcellularLocation>
</comment>
<dbReference type="InterPro" id="IPR012943">
    <property type="entry name" value="Cnn_1N"/>
</dbReference>
<feature type="region of interest" description="Disordered" evidence="4">
    <location>
        <begin position="1039"/>
        <end position="1072"/>
    </location>
</feature>
<feature type="compositionally biased region" description="Polar residues" evidence="4">
    <location>
        <begin position="316"/>
        <end position="330"/>
    </location>
</feature>
<dbReference type="GO" id="GO:0005815">
    <property type="term" value="C:microtubule organizing center"/>
    <property type="evidence" value="ECO:0007669"/>
    <property type="project" value="InterPro"/>
</dbReference>
<feature type="compositionally biased region" description="Basic and acidic residues" evidence="4">
    <location>
        <begin position="804"/>
        <end position="820"/>
    </location>
</feature>